<dbReference type="AlphaFoldDB" id="F2PXP7"/>
<organism evidence="2 3">
    <name type="scientific">Trichophyton equinum (strain ATCC MYA-4606 / CBS 127.97)</name>
    <name type="common">Horse ringworm fungus</name>
    <dbReference type="NCBI Taxonomy" id="559882"/>
    <lineage>
        <taxon>Eukaryota</taxon>
        <taxon>Fungi</taxon>
        <taxon>Dikarya</taxon>
        <taxon>Ascomycota</taxon>
        <taxon>Pezizomycotina</taxon>
        <taxon>Eurotiomycetes</taxon>
        <taxon>Eurotiomycetidae</taxon>
        <taxon>Onygenales</taxon>
        <taxon>Arthrodermataceae</taxon>
        <taxon>Trichophyton</taxon>
    </lineage>
</organism>
<feature type="region of interest" description="Disordered" evidence="1">
    <location>
        <begin position="43"/>
        <end position="62"/>
    </location>
</feature>
<dbReference type="VEuPathDB" id="FungiDB:TEQG_05662"/>
<dbReference type="EMBL" id="DS995750">
    <property type="protein sequence ID" value="EGE06665.1"/>
    <property type="molecule type" value="Genomic_DNA"/>
</dbReference>
<feature type="region of interest" description="Disordered" evidence="1">
    <location>
        <begin position="1"/>
        <end position="25"/>
    </location>
</feature>
<protein>
    <submittedName>
        <fullName evidence="2">Uncharacterized protein</fullName>
    </submittedName>
</protein>
<evidence type="ECO:0000313" key="2">
    <source>
        <dbReference type="EMBL" id="EGE06665.1"/>
    </source>
</evidence>
<sequence>MSYELQDVAPCAPTKNLPHPQEGSGASIHLKKSVVFMESLRNPYQSGTIPEDTPDSESTQDNKPIVVSCFRPHPPGLDDATFKLMGESKAFTIKKMVQYTDLYQAVIKWNHYYESDMETQRGKLRKCEGNESGCSNLASNQVIPFIV</sequence>
<accession>F2PXP7</accession>
<evidence type="ECO:0000256" key="1">
    <source>
        <dbReference type="SAM" id="MobiDB-lite"/>
    </source>
</evidence>
<reference evidence="3" key="1">
    <citation type="journal article" date="2012" name="MBio">
        <title>Comparative genome analysis of Trichophyton rubrum and related dermatophytes reveals candidate genes involved in infection.</title>
        <authorList>
            <person name="Martinez D.A."/>
            <person name="Oliver B.G."/>
            <person name="Graeser Y."/>
            <person name="Goldberg J.M."/>
            <person name="Li W."/>
            <person name="Martinez-Rossi N.M."/>
            <person name="Monod M."/>
            <person name="Shelest E."/>
            <person name="Barton R.C."/>
            <person name="Birch E."/>
            <person name="Brakhage A.A."/>
            <person name="Chen Z."/>
            <person name="Gurr S.J."/>
            <person name="Heiman D."/>
            <person name="Heitman J."/>
            <person name="Kosti I."/>
            <person name="Rossi A."/>
            <person name="Saif S."/>
            <person name="Samalova M."/>
            <person name="Saunders C.W."/>
            <person name="Shea T."/>
            <person name="Summerbell R.C."/>
            <person name="Xu J."/>
            <person name="Young S."/>
            <person name="Zeng Q."/>
            <person name="Birren B.W."/>
            <person name="Cuomo C.A."/>
            <person name="White T.C."/>
        </authorList>
    </citation>
    <scope>NUCLEOTIDE SEQUENCE [LARGE SCALE GENOMIC DNA]</scope>
    <source>
        <strain evidence="3">ATCC MYA-4606 / CBS 127.97</strain>
    </source>
</reference>
<dbReference type="HOGENOM" id="CLU_1611993_0_0_1"/>
<evidence type="ECO:0000313" key="3">
    <source>
        <dbReference type="Proteomes" id="UP000009169"/>
    </source>
</evidence>
<name>F2PXP7_TRIEC</name>
<keyword evidence="3" id="KW-1185">Reference proteome</keyword>
<dbReference type="Proteomes" id="UP000009169">
    <property type="component" value="Unassembled WGS sequence"/>
</dbReference>
<proteinExistence type="predicted"/>
<gene>
    <name evidence="2" type="ORF">TEQG_05662</name>
</gene>